<feature type="compositionally biased region" description="Low complexity" evidence="1">
    <location>
        <begin position="164"/>
        <end position="176"/>
    </location>
</feature>
<feature type="region of interest" description="Disordered" evidence="1">
    <location>
        <begin position="137"/>
        <end position="176"/>
    </location>
</feature>
<dbReference type="Proteomes" id="UP000697127">
    <property type="component" value="Unassembled WGS sequence"/>
</dbReference>
<dbReference type="GO" id="GO:0005634">
    <property type="term" value="C:nucleus"/>
    <property type="evidence" value="ECO:0007669"/>
    <property type="project" value="TreeGrafter"/>
</dbReference>
<dbReference type="InterPro" id="IPR045107">
    <property type="entry name" value="SAC3/GANP/THP3"/>
</dbReference>
<feature type="domain" description="SAC3/GANP/THP3 conserved" evidence="2">
    <location>
        <begin position="274"/>
        <end position="528"/>
    </location>
</feature>
<protein>
    <recommendedName>
        <fullName evidence="2">SAC3/GANP/THP3 conserved domain-containing protein</fullName>
    </recommendedName>
</protein>
<dbReference type="Pfam" id="PF03399">
    <property type="entry name" value="SAC3_GANP"/>
    <property type="match status" value="1"/>
</dbReference>
<organism evidence="3 4">
    <name type="scientific">Pichia californica</name>
    <dbReference type="NCBI Taxonomy" id="460514"/>
    <lineage>
        <taxon>Eukaryota</taxon>
        <taxon>Fungi</taxon>
        <taxon>Dikarya</taxon>
        <taxon>Ascomycota</taxon>
        <taxon>Saccharomycotina</taxon>
        <taxon>Pichiomycetes</taxon>
        <taxon>Pichiales</taxon>
        <taxon>Pichiaceae</taxon>
        <taxon>Pichia</taxon>
    </lineage>
</organism>
<evidence type="ECO:0000259" key="2">
    <source>
        <dbReference type="Pfam" id="PF03399"/>
    </source>
</evidence>
<dbReference type="InterPro" id="IPR005062">
    <property type="entry name" value="SAC3/GANP/THP3_conserved"/>
</dbReference>
<name>A0A9P6WR22_9ASCO</name>
<evidence type="ECO:0000313" key="3">
    <source>
        <dbReference type="EMBL" id="KAG0690808.1"/>
    </source>
</evidence>
<dbReference type="EMBL" id="PUHW01000017">
    <property type="protein sequence ID" value="KAG0690808.1"/>
    <property type="molecule type" value="Genomic_DNA"/>
</dbReference>
<dbReference type="AlphaFoldDB" id="A0A9P6WR22"/>
<reference evidence="3" key="1">
    <citation type="submission" date="2020-11" db="EMBL/GenBank/DDBJ databases">
        <title>Kefir isolates.</title>
        <authorList>
            <person name="Marcisauskas S."/>
            <person name="Kim Y."/>
            <person name="Blasche S."/>
        </authorList>
    </citation>
    <scope>NUCLEOTIDE SEQUENCE</scope>
    <source>
        <strain evidence="3">Olga-1</strain>
    </source>
</reference>
<proteinExistence type="predicted"/>
<dbReference type="PANTHER" id="PTHR12436:SF4">
    <property type="entry name" value="LEUKOCYTE RECEPTOR CLUSTER MEMBER 8"/>
    <property type="match status" value="1"/>
</dbReference>
<feature type="compositionally biased region" description="Acidic residues" evidence="1">
    <location>
        <begin position="151"/>
        <end position="160"/>
    </location>
</feature>
<comment type="caution">
    <text evidence="3">The sequence shown here is derived from an EMBL/GenBank/DDBJ whole genome shotgun (WGS) entry which is preliminary data.</text>
</comment>
<dbReference type="Gene3D" id="1.25.40.990">
    <property type="match status" value="1"/>
</dbReference>
<evidence type="ECO:0000313" key="4">
    <source>
        <dbReference type="Proteomes" id="UP000697127"/>
    </source>
</evidence>
<dbReference type="PANTHER" id="PTHR12436">
    <property type="entry name" value="80 KDA MCM3-ASSOCIATED PROTEIN"/>
    <property type="match status" value="1"/>
</dbReference>
<evidence type="ECO:0000256" key="1">
    <source>
        <dbReference type="SAM" id="MobiDB-lite"/>
    </source>
</evidence>
<sequence length="567" mass="66444">MSDDGKVPSLVFNMKEHGQRSQTITLNSVARTIDNNKWKDPKKWPKTLHDFISRSFKEAGQKKFNDNEVSQFKNQLKNIINMAIKSNNIIKNDWTKQKLPLLVPGSQTKLALYCDSSKNLKNSAERFADKYQENLNEIDNNNSQKRKNIFGEDESDSDSDSDNKIINNNQNNNQNISINYKDNLTKKPTIGLKDSLKKLKKQKIDNTVNNDINNNNNNNNNNLKTMSDKTKLQLRSKRFERELSEPISQNIVNNSQSDIISTKPIIGLNTTLEKKYLRLTSQPNPESVRPLKILKLTLQLLFDKYFEGAKYNYLCDQCKSMRQDLTVQNIKQDFSILAYEFHSKLAIENEDWGEFNQCQSQLKMLYDIKNLNMPNYLEFLSYRVLYYILTNNYNEIFELELTLFNKEFNKNDNIFLNYSLEIFKFIYNSDYYSLSKVVSEISLLNSSQELVIKELNLNKNLLITDNNALLLKHNNLYFFKKFLDVIMQRINIQTLSIICKSYRQISMNYIFEIMSMNNVNDLKKFLIDNHLDKFIINDDTFNCIGSRTTVENIRSKLFNKIDIKGQV</sequence>
<gene>
    <name evidence="3" type="ORF">C6P40_001242</name>
</gene>
<accession>A0A9P6WR22</accession>
<keyword evidence="4" id="KW-1185">Reference proteome</keyword>